<dbReference type="EMBL" id="FJOG01000032">
    <property type="protein sequence ID" value="CZR65609.1"/>
    <property type="molecule type" value="Genomic_DNA"/>
</dbReference>
<name>A0A1L7XKP0_9HELO</name>
<protein>
    <recommendedName>
        <fullName evidence="3">AB hydrolase-1 domain-containing protein</fullName>
    </recommendedName>
</protein>
<evidence type="ECO:0000256" key="2">
    <source>
        <dbReference type="ARBA" id="ARBA00022801"/>
    </source>
</evidence>
<sequence>MVQFVEVNGARLAYRLVGPGDAPLLITLHGGRGFGDHKSDFKAYSPLQDAYRVLSFDIRGHGQSSQTGPFTFRQLVDDIDGLRLHFGGAESKIILCGGSFGGYLAQQYAIEYSDNVSHLILRGTAPSYHHEEQAIRVLEERLPLAPCASKEMLIDGVFGSFKSDEEFRLVMFAFGPLYSESYEPNSALKKCLETVYRAKVHNDLYSSSEKYFDYRDQLKNITAETLVVVGEKDWICPPDQSHLIARSIPKATLAIFPNANHGVHLEKNAEVLAKIRQFLQ</sequence>
<proteinExistence type="inferred from homology"/>
<dbReference type="PRINTS" id="PR00793">
    <property type="entry name" value="PROAMNOPTASE"/>
</dbReference>
<gene>
    <name evidence="4" type="ORF">PAC_15509</name>
</gene>
<dbReference type="Gene3D" id="3.40.50.1820">
    <property type="entry name" value="alpha/beta hydrolase"/>
    <property type="match status" value="1"/>
</dbReference>
<organism evidence="4 5">
    <name type="scientific">Phialocephala subalpina</name>
    <dbReference type="NCBI Taxonomy" id="576137"/>
    <lineage>
        <taxon>Eukaryota</taxon>
        <taxon>Fungi</taxon>
        <taxon>Dikarya</taxon>
        <taxon>Ascomycota</taxon>
        <taxon>Pezizomycotina</taxon>
        <taxon>Leotiomycetes</taxon>
        <taxon>Helotiales</taxon>
        <taxon>Mollisiaceae</taxon>
        <taxon>Phialocephala</taxon>
        <taxon>Phialocephala fortinii species complex</taxon>
    </lineage>
</organism>
<dbReference type="InterPro" id="IPR002410">
    <property type="entry name" value="Peptidase_S33"/>
</dbReference>
<reference evidence="4 5" key="1">
    <citation type="submission" date="2016-03" db="EMBL/GenBank/DDBJ databases">
        <authorList>
            <person name="Ploux O."/>
        </authorList>
    </citation>
    <scope>NUCLEOTIDE SEQUENCE [LARGE SCALE GENOMIC DNA]</scope>
    <source>
        <strain evidence="4 5">UAMH 11012</strain>
    </source>
</reference>
<dbReference type="OrthoDB" id="408373at2759"/>
<evidence type="ECO:0000313" key="4">
    <source>
        <dbReference type="EMBL" id="CZR65609.1"/>
    </source>
</evidence>
<dbReference type="GO" id="GO:0008233">
    <property type="term" value="F:peptidase activity"/>
    <property type="evidence" value="ECO:0007669"/>
    <property type="project" value="InterPro"/>
</dbReference>
<dbReference type="InterPro" id="IPR050266">
    <property type="entry name" value="AB_hydrolase_sf"/>
</dbReference>
<evidence type="ECO:0000313" key="5">
    <source>
        <dbReference type="Proteomes" id="UP000184330"/>
    </source>
</evidence>
<dbReference type="SUPFAM" id="SSF53474">
    <property type="entry name" value="alpha/beta-Hydrolases"/>
    <property type="match status" value="1"/>
</dbReference>
<dbReference type="PANTHER" id="PTHR43798">
    <property type="entry name" value="MONOACYLGLYCEROL LIPASE"/>
    <property type="match status" value="1"/>
</dbReference>
<dbReference type="InterPro" id="IPR000073">
    <property type="entry name" value="AB_hydrolase_1"/>
</dbReference>
<accession>A0A1L7XKP0</accession>
<dbReference type="PANTHER" id="PTHR43798:SF33">
    <property type="entry name" value="HYDROLASE, PUTATIVE (AFU_ORTHOLOGUE AFUA_2G14860)-RELATED"/>
    <property type="match status" value="1"/>
</dbReference>
<dbReference type="STRING" id="576137.A0A1L7XKP0"/>
<dbReference type="GO" id="GO:0016020">
    <property type="term" value="C:membrane"/>
    <property type="evidence" value="ECO:0007669"/>
    <property type="project" value="TreeGrafter"/>
</dbReference>
<feature type="domain" description="AB hydrolase-1" evidence="3">
    <location>
        <begin position="23"/>
        <end position="267"/>
    </location>
</feature>
<dbReference type="AlphaFoldDB" id="A0A1L7XKP0"/>
<comment type="similarity">
    <text evidence="1">Belongs to the peptidase S33 family.</text>
</comment>
<keyword evidence="2" id="KW-0378">Hydrolase</keyword>
<dbReference type="Proteomes" id="UP000184330">
    <property type="component" value="Unassembled WGS sequence"/>
</dbReference>
<dbReference type="InterPro" id="IPR029058">
    <property type="entry name" value="AB_hydrolase_fold"/>
</dbReference>
<keyword evidence="5" id="KW-1185">Reference proteome</keyword>
<evidence type="ECO:0000256" key="1">
    <source>
        <dbReference type="ARBA" id="ARBA00010088"/>
    </source>
</evidence>
<dbReference type="PRINTS" id="PR00111">
    <property type="entry name" value="ABHYDROLASE"/>
</dbReference>
<dbReference type="Pfam" id="PF00561">
    <property type="entry name" value="Abhydrolase_1"/>
    <property type="match status" value="1"/>
</dbReference>
<evidence type="ECO:0000259" key="3">
    <source>
        <dbReference type="Pfam" id="PF00561"/>
    </source>
</evidence>
<dbReference type="GO" id="GO:0006508">
    <property type="term" value="P:proteolysis"/>
    <property type="evidence" value="ECO:0007669"/>
    <property type="project" value="InterPro"/>
</dbReference>